<protein>
    <recommendedName>
        <fullName evidence="5">Heat shock protein 70</fullName>
    </recommendedName>
</protein>
<dbReference type="Pfam" id="PF00012">
    <property type="entry name" value="HSP70"/>
    <property type="match status" value="1"/>
</dbReference>
<keyword evidence="2" id="KW-0067">ATP-binding</keyword>
<accession>A0AAV2D3I0</accession>
<dbReference type="Gene3D" id="2.60.34.10">
    <property type="entry name" value="Substrate Binding Domain Of DNAk, Chain A, domain 1"/>
    <property type="match status" value="1"/>
</dbReference>
<dbReference type="Proteomes" id="UP001497516">
    <property type="component" value="Chromosome 10"/>
</dbReference>
<evidence type="ECO:0000313" key="3">
    <source>
        <dbReference type="EMBL" id="CAL1363494.1"/>
    </source>
</evidence>
<dbReference type="InterPro" id="IPR029047">
    <property type="entry name" value="HSP70_peptide-bd_sf"/>
</dbReference>
<evidence type="ECO:0000256" key="2">
    <source>
        <dbReference type="ARBA" id="ARBA00022840"/>
    </source>
</evidence>
<dbReference type="InterPro" id="IPR013126">
    <property type="entry name" value="Hsp_70_fam"/>
</dbReference>
<sequence length="247" mass="27399">MGAYNSKAEAAVYAKTHGDDEESLKQNKEEVMKTIDHEDLVFDKTPLSIGSAHSYDEMWVEIPKNTAIPTKKFEFVTFTASDNQETMAIAFYQGERTRASDNKLLGALEFKGIPPAPRGVAKITVSVDIDAKGNLNVSAEDRSTGRMETMSIPGVGVRGKLLSAEEVVEMARQGEKHKSEDDEYLMKVIVMKVMKEYTMKIRENAAAGAYSRKAEDEFRVVAEKMLDELKEKAKDFGLEGDACVKPS</sequence>
<evidence type="ECO:0000256" key="1">
    <source>
        <dbReference type="ARBA" id="ARBA00022741"/>
    </source>
</evidence>
<name>A0AAV2D3I0_9ROSI</name>
<organism evidence="3 4">
    <name type="scientific">Linum trigynum</name>
    <dbReference type="NCBI Taxonomy" id="586398"/>
    <lineage>
        <taxon>Eukaryota</taxon>
        <taxon>Viridiplantae</taxon>
        <taxon>Streptophyta</taxon>
        <taxon>Embryophyta</taxon>
        <taxon>Tracheophyta</taxon>
        <taxon>Spermatophyta</taxon>
        <taxon>Magnoliopsida</taxon>
        <taxon>eudicotyledons</taxon>
        <taxon>Gunneridae</taxon>
        <taxon>Pentapetalae</taxon>
        <taxon>rosids</taxon>
        <taxon>fabids</taxon>
        <taxon>Malpighiales</taxon>
        <taxon>Linaceae</taxon>
        <taxon>Linum</taxon>
    </lineage>
</organism>
<gene>
    <name evidence="3" type="ORF">LTRI10_LOCUS9948</name>
</gene>
<dbReference type="GO" id="GO:0140662">
    <property type="term" value="F:ATP-dependent protein folding chaperone"/>
    <property type="evidence" value="ECO:0007669"/>
    <property type="project" value="InterPro"/>
</dbReference>
<keyword evidence="1" id="KW-0547">Nucleotide-binding</keyword>
<dbReference type="PANTHER" id="PTHR19375">
    <property type="entry name" value="HEAT SHOCK PROTEIN 70KDA"/>
    <property type="match status" value="1"/>
</dbReference>
<dbReference type="GO" id="GO:0005524">
    <property type="term" value="F:ATP binding"/>
    <property type="evidence" value="ECO:0007669"/>
    <property type="project" value="UniProtKB-KW"/>
</dbReference>
<dbReference type="AlphaFoldDB" id="A0AAV2D3I0"/>
<evidence type="ECO:0008006" key="5">
    <source>
        <dbReference type="Google" id="ProtNLM"/>
    </source>
</evidence>
<keyword evidence="4" id="KW-1185">Reference proteome</keyword>
<dbReference type="EMBL" id="OZ034814">
    <property type="protein sequence ID" value="CAL1363494.1"/>
    <property type="molecule type" value="Genomic_DNA"/>
</dbReference>
<dbReference type="SUPFAM" id="SSF100920">
    <property type="entry name" value="Heat shock protein 70kD (HSP70), peptide-binding domain"/>
    <property type="match status" value="1"/>
</dbReference>
<reference evidence="3 4" key="1">
    <citation type="submission" date="2024-04" db="EMBL/GenBank/DDBJ databases">
        <authorList>
            <person name="Fracassetti M."/>
        </authorList>
    </citation>
    <scope>NUCLEOTIDE SEQUENCE [LARGE SCALE GENOMIC DNA]</scope>
</reference>
<proteinExistence type="predicted"/>
<evidence type="ECO:0000313" key="4">
    <source>
        <dbReference type="Proteomes" id="UP001497516"/>
    </source>
</evidence>